<dbReference type="Pfam" id="PF01470">
    <property type="entry name" value="Peptidase_C15"/>
    <property type="match status" value="1"/>
</dbReference>
<evidence type="ECO:0000313" key="11">
    <source>
        <dbReference type="EMBL" id="UQN29043.1"/>
    </source>
</evidence>
<name>A0ABY4N3A6_9MICO</name>
<dbReference type="PROSITE" id="PS01334">
    <property type="entry name" value="PYRASE_CYS"/>
    <property type="match status" value="1"/>
</dbReference>
<keyword evidence="6" id="KW-0645">Protease</keyword>
<evidence type="ECO:0000256" key="10">
    <source>
        <dbReference type="PROSITE-ProRule" id="PRU10077"/>
    </source>
</evidence>
<dbReference type="InterPro" id="IPR033693">
    <property type="entry name" value="PGPEP1_Glu_AS"/>
</dbReference>
<dbReference type="Proteomes" id="UP001055868">
    <property type="component" value="Chromosome"/>
</dbReference>
<dbReference type="PIRSF" id="PIRSF015592">
    <property type="entry name" value="Prld-crbxl_pptds"/>
    <property type="match status" value="1"/>
</dbReference>
<keyword evidence="7" id="KW-0378">Hydrolase</keyword>
<dbReference type="CDD" id="cd00501">
    <property type="entry name" value="Peptidase_C15"/>
    <property type="match status" value="1"/>
</dbReference>
<comment type="catalytic activity">
    <reaction evidence="1 9">
        <text>Release of an N-terminal pyroglutamyl group from a polypeptide, the second amino acid generally not being Pro.</text>
        <dbReference type="EC" id="3.4.19.3"/>
    </reaction>
</comment>
<evidence type="ECO:0000256" key="6">
    <source>
        <dbReference type="ARBA" id="ARBA00022670"/>
    </source>
</evidence>
<evidence type="ECO:0000256" key="8">
    <source>
        <dbReference type="ARBA" id="ARBA00022807"/>
    </source>
</evidence>
<dbReference type="PRINTS" id="PR00706">
    <property type="entry name" value="PYROGLUPTASE"/>
</dbReference>
<dbReference type="EMBL" id="CP097218">
    <property type="protein sequence ID" value="UQN29043.1"/>
    <property type="molecule type" value="Genomic_DNA"/>
</dbReference>
<comment type="subcellular location">
    <subcellularLocation>
        <location evidence="3">Cytoplasm</location>
    </subcellularLocation>
</comment>
<evidence type="ECO:0000256" key="2">
    <source>
        <dbReference type="ARBA" id="ARBA00002280"/>
    </source>
</evidence>
<gene>
    <name evidence="11" type="ORF">M4486_15630</name>
</gene>
<dbReference type="RefSeq" id="WP_249478205.1">
    <property type="nucleotide sequence ID" value="NZ_CP097218.1"/>
</dbReference>
<dbReference type="InterPro" id="IPR036440">
    <property type="entry name" value="Peptidase_C15-like_sf"/>
</dbReference>
<feature type="active site" evidence="10">
    <location>
        <position position="145"/>
    </location>
</feature>
<dbReference type="InterPro" id="IPR033694">
    <property type="entry name" value="PGPEP1_Cys_AS"/>
</dbReference>
<reference evidence="11" key="1">
    <citation type="submission" date="2022-05" db="EMBL/GenBank/DDBJ databases">
        <title>Genomic analysis of Brachybacterium sp. CBA3104.</title>
        <authorList>
            <person name="Roh S.W."/>
            <person name="Kim Y.B."/>
            <person name="Kim Y."/>
        </authorList>
    </citation>
    <scope>NUCLEOTIDE SEQUENCE</scope>
    <source>
        <strain evidence="11">CBA3104</strain>
    </source>
</reference>
<organism evidence="11 12">
    <name type="scientific">Brachybacterium kimchii</name>
    <dbReference type="NCBI Taxonomy" id="2942909"/>
    <lineage>
        <taxon>Bacteria</taxon>
        <taxon>Bacillati</taxon>
        <taxon>Actinomycetota</taxon>
        <taxon>Actinomycetes</taxon>
        <taxon>Micrococcales</taxon>
        <taxon>Dermabacteraceae</taxon>
        <taxon>Brachybacterium</taxon>
    </lineage>
</organism>
<comment type="function">
    <text evidence="2">Removes 5-oxoproline from various penultimate amino acid residues except L-proline.</text>
</comment>
<dbReference type="SUPFAM" id="SSF53182">
    <property type="entry name" value="Pyrrolidone carboxyl peptidase (pyroglutamate aminopeptidase)"/>
    <property type="match status" value="1"/>
</dbReference>
<evidence type="ECO:0000256" key="7">
    <source>
        <dbReference type="ARBA" id="ARBA00022801"/>
    </source>
</evidence>
<dbReference type="InterPro" id="IPR000816">
    <property type="entry name" value="Peptidase_C15"/>
</dbReference>
<keyword evidence="8" id="KW-0788">Thiol protease</keyword>
<evidence type="ECO:0000256" key="9">
    <source>
        <dbReference type="PROSITE-ProRule" id="PRU10076"/>
    </source>
</evidence>
<evidence type="ECO:0000313" key="12">
    <source>
        <dbReference type="Proteomes" id="UP001055868"/>
    </source>
</evidence>
<dbReference type="PANTHER" id="PTHR23402:SF1">
    <property type="entry name" value="PYROGLUTAMYL-PEPTIDASE I"/>
    <property type="match status" value="1"/>
</dbReference>
<evidence type="ECO:0000256" key="4">
    <source>
        <dbReference type="ARBA" id="ARBA00006641"/>
    </source>
</evidence>
<keyword evidence="5" id="KW-0963">Cytoplasm</keyword>
<proteinExistence type="inferred from homology"/>
<dbReference type="PROSITE" id="PS01333">
    <property type="entry name" value="PYRASE_GLU"/>
    <property type="match status" value="1"/>
</dbReference>
<dbReference type="EC" id="3.4.19.3" evidence="9"/>
<evidence type="ECO:0000256" key="3">
    <source>
        <dbReference type="ARBA" id="ARBA00004496"/>
    </source>
</evidence>
<dbReference type="Gene3D" id="3.40.630.20">
    <property type="entry name" value="Peptidase C15, pyroglutamyl peptidase I-like"/>
    <property type="match status" value="1"/>
</dbReference>
<keyword evidence="12" id="KW-1185">Reference proteome</keyword>
<dbReference type="PANTHER" id="PTHR23402">
    <property type="entry name" value="PROTEASE FAMILY C15 PYROGLUTAMYL-PEPTIDASE I-RELATED"/>
    <property type="match status" value="1"/>
</dbReference>
<comment type="similarity">
    <text evidence="4">Belongs to the peptidase C15 family.</text>
</comment>
<protein>
    <recommendedName>
        <fullName evidence="9">Pyroglutamyl-peptidase I</fullName>
        <ecNumber evidence="9">3.4.19.3</ecNumber>
    </recommendedName>
</protein>
<accession>A0ABY4N3A6</accession>
<dbReference type="InterPro" id="IPR016125">
    <property type="entry name" value="Peptidase_C15-like"/>
</dbReference>
<evidence type="ECO:0000256" key="5">
    <source>
        <dbReference type="ARBA" id="ARBA00022490"/>
    </source>
</evidence>
<evidence type="ECO:0000256" key="1">
    <source>
        <dbReference type="ARBA" id="ARBA00001770"/>
    </source>
</evidence>
<feature type="active site" evidence="9">
    <location>
        <position position="82"/>
    </location>
</feature>
<sequence length="214" mass="21980">MSIDVLLSGFEPFAGATTNESWEAVRRAAPLLEARGLSVGTACLPVVFSRGADMLLEQVTARSPRLVIATGLAAGRRAITPERVAINVQDARIADNDGRSPIDAPCLDGGPVGYFSTLPIKAMVEAARDLDVPAAVSQTAGTYVCNDVFYRLCHALQADASTASGGGVAVRGGFVHVPSADVVGADDAARALVAMVEAALGSDQDVRITGGVES</sequence>